<dbReference type="PANTHER" id="PTHR11360">
    <property type="entry name" value="MONOCARBOXYLATE TRANSPORTER"/>
    <property type="match status" value="1"/>
</dbReference>
<proteinExistence type="predicted"/>
<feature type="transmembrane region" description="Helical" evidence="1">
    <location>
        <begin position="260"/>
        <end position="281"/>
    </location>
</feature>
<dbReference type="InterPro" id="IPR050327">
    <property type="entry name" value="Proton-linked_MCT"/>
</dbReference>
<dbReference type="EMBL" id="CAXLJL010000267">
    <property type="protein sequence ID" value="CAL5135495.1"/>
    <property type="molecule type" value="Genomic_DNA"/>
</dbReference>
<dbReference type="Pfam" id="PF07690">
    <property type="entry name" value="MFS_1"/>
    <property type="match status" value="1"/>
</dbReference>
<dbReference type="Proteomes" id="UP001497525">
    <property type="component" value="Unassembled WGS sequence"/>
</dbReference>
<feature type="transmembrane region" description="Helical" evidence="1">
    <location>
        <begin position="67"/>
        <end position="85"/>
    </location>
</feature>
<dbReference type="InterPro" id="IPR011701">
    <property type="entry name" value="MFS"/>
</dbReference>
<gene>
    <name evidence="3" type="ORF">CDAUBV1_LOCUS9633</name>
</gene>
<evidence type="ECO:0000313" key="4">
    <source>
        <dbReference type="Proteomes" id="UP001497525"/>
    </source>
</evidence>
<protein>
    <submittedName>
        <fullName evidence="3">Uncharacterized protein</fullName>
    </submittedName>
</protein>
<name>A0AAV2TGA3_CALDB</name>
<dbReference type="InterPro" id="IPR036259">
    <property type="entry name" value="MFS_trans_sf"/>
</dbReference>
<feature type="transmembrane region" description="Helical" evidence="1">
    <location>
        <begin position="293"/>
        <end position="312"/>
    </location>
</feature>
<keyword evidence="1" id="KW-1133">Transmembrane helix</keyword>
<dbReference type="PANTHER" id="PTHR11360:SF306">
    <property type="entry name" value="RE01051P"/>
    <property type="match status" value="1"/>
</dbReference>
<evidence type="ECO:0000256" key="2">
    <source>
        <dbReference type="SAM" id="SignalP"/>
    </source>
</evidence>
<dbReference type="GO" id="GO:0008028">
    <property type="term" value="F:monocarboxylic acid transmembrane transporter activity"/>
    <property type="evidence" value="ECO:0007669"/>
    <property type="project" value="TreeGrafter"/>
</dbReference>
<dbReference type="AlphaFoldDB" id="A0AAV2TGA3"/>
<evidence type="ECO:0000256" key="1">
    <source>
        <dbReference type="SAM" id="Phobius"/>
    </source>
</evidence>
<feature type="transmembrane region" description="Helical" evidence="1">
    <location>
        <begin position="168"/>
        <end position="190"/>
    </location>
</feature>
<feature type="transmembrane region" description="Helical" evidence="1">
    <location>
        <begin position="35"/>
        <end position="55"/>
    </location>
</feature>
<reference evidence="3" key="1">
    <citation type="submission" date="2024-06" db="EMBL/GenBank/DDBJ databases">
        <authorList>
            <person name="Liu X."/>
            <person name="Lenzi L."/>
            <person name="Haldenby T S."/>
            <person name="Uol C."/>
        </authorList>
    </citation>
    <scope>NUCLEOTIDE SEQUENCE</scope>
</reference>
<feature type="signal peptide" evidence="2">
    <location>
        <begin position="1"/>
        <end position="19"/>
    </location>
</feature>
<feature type="chain" id="PRO_5044010813" evidence="2">
    <location>
        <begin position="20"/>
        <end position="389"/>
    </location>
</feature>
<dbReference type="SUPFAM" id="SSF103473">
    <property type="entry name" value="MFS general substrate transporter"/>
    <property type="match status" value="1"/>
</dbReference>
<evidence type="ECO:0000313" key="3">
    <source>
        <dbReference type="EMBL" id="CAL5135495.1"/>
    </source>
</evidence>
<keyword evidence="1" id="KW-0472">Membrane</keyword>
<organism evidence="3 4">
    <name type="scientific">Calicophoron daubneyi</name>
    <name type="common">Rumen fluke</name>
    <name type="synonym">Paramphistomum daubneyi</name>
    <dbReference type="NCBI Taxonomy" id="300641"/>
    <lineage>
        <taxon>Eukaryota</taxon>
        <taxon>Metazoa</taxon>
        <taxon>Spiralia</taxon>
        <taxon>Lophotrochozoa</taxon>
        <taxon>Platyhelminthes</taxon>
        <taxon>Trematoda</taxon>
        <taxon>Digenea</taxon>
        <taxon>Plagiorchiida</taxon>
        <taxon>Pronocephalata</taxon>
        <taxon>Paramphistomoidea</taxon>
        <taxon>Paramphistomidae</taxon>
        <taxon>Calicophoron</taxon>
    </lineage>
</organism>
<accession>A0AAV2TGA3</accession>
<sequence length="389" mass="43204">MLYVFYGLLIGLGTSSAHAGAVVAIMLSFDERRQIALKIFTCGTGFGSSFMNFALPIMITTTGWKTSMLFLASISAFIILFATLIEVEEKVKPQDREQSYIAMNHPIAFRIPSEIMERKDSRMTPANSLDAPRSSISHFYSSRRTNPFSQAITLHKRSHWFPLKSMEFSLLLIASFIFSAATITPVLCLYDRMRQKYFEINVISAILSTFGIANSVARLVVGFASSFKCCGNTLLMFIWIVVSSTSTICSNYLNTPWQFGVFAAVYGAAIGGINVLEPLVLGETVSNEDLSNGLGLVLLAKGIGFLIGPPLIATTYDLRKSYEICYLLCGIIMFVAGLSVILIVFVRTKHLRLQQKTKIPQQRFIGHFDETTAEYSELTEQNESLDITN</sequence>
<keyword evidence="1" id="KW-0812">Transmembrane</keyword>
<comment type="caution">
    <text evidence="3">The sequence shown here is derived from an EMBL/GenBank/DDBJ whole genome shotgun (WGS) entry which is preliminary data.</text>
</comment>
<keyword evidence="2" id="KW-0732">Signal</keyword>
<dbReference type="Gene3D" id="1.20.1250.20">
    <property type="entry name" value="MFS general substrate transporter like domains"/>
    <property type="match status" value="1"/>
</dbReference>
<feature type="transmembrane region" description="Helical" evidence="1">
    <location>
        <begin position="324"/>
        <end position="346"/>
    </location>
</feature>